<dbReference type="PRINTS" id="PR00081">
    <property type="entry name" value="GDHRDH"/>
</dbReference>
<dbReference type="SUPFAM" id="SSF51735">
    <property type="entry name" value="NAD(P)-binding Rossmann-fold domains"/>
    <property type="match status" value="1"/>
</dbReference>
<evidence type="ECO:0000313" key="3">
    <source>
        <dbReference type="EMBL" id="MBL0373766.1"/>
    </source>
</evidence>
<keyword evidence="4" id="KW-1185">Reference proteome</keyword>
<sequence length="253" mass="27553">MILKDKVAIITGAGSGIGRASAEIMAREGATVVVLDRDESAGQQTVDRIASDGGKADCIALDVTDDEALTKSIRDVHARYGRIDILHNHAGAQVEGNLEEVSIEGFDRSWDLNVRSHFLAARTVMPYMRQARCGVILNTSSSSGVLYDREMIAYTTTKHAVIAMTRQMAGDYARHGIRVNALCPGWVDTPFNEPFIRQIGGRQAIEAYINTKVPMGRWADVQEIAEPILFLVSDRSSYITGQILVADGGETIS</sequence>
<dbReference type="EMBL" id="JAEQNC010000009">
    <property type="protein sequence ID" value="MBL0373766.1"/>
    <property type="molecule type" value="Genomic_DNA"/>
</dbReference>
<organism evidence="3 4">
    <name type="scientific">Rhizobium setariae</name>
    <dbReference type="NCBI Taxonomy" id="2801340"/>
    <lineage>
        <taxon>Bacteria</taxon>
        <taxon>Pseudomonadati</taxon>
        <taxon>Pseudomonadota</taxon>
        <taxon>Alphaproteobacteria</taxon>
        <taxon>Hyphomicrobiales</taxon>
        <taxon>Rhizobiaceae</taxon>
        <taxon>Rhizobium/Agrobacterium group</taxon>
        <taxon>Rhizobium</taxon>
    </lineage>
</organism>
<comment type="caution">
    <text evidence="3">The sequence shown here is derived from an EMBL/GenBank/DDBJ whole genome shotgun (WGS) entry which is preliminary data.</text>
</comment>
<accession>A0A936YS98</accession>
<evidence type="ECO:0000256" key="2">
    <source>
        <dbReference type="ARBA" id="ARBA00023002"/>
    </source>
</evidence>
<dbReference type="InterPro" id="IPR036291">
    <property type="entry name" value="NAD(P)-bd_dom_sf"/>
</dbReference>
<dbReference type="NCBIfam" id="NF005559">
    <property type="entry name" value="PRK07231.1"/>
    <property type="match status" value="1"/>
</dbReference>
<dbReference type="InterPro" id="IPR020904">
    <property type="entry name" value="Sc_DH/Rdtase_CS"/>
</dbReference>
<comment type="similarity">
    <text evidence="1">Belongs to the short-chain dehydrogenases/reductases (SDR) family.</text>
</comment>
<dbReference type="Pfam" id="PF13561">
    <property type="entry name" value="adh_short_C2"/>
    <property type="match status" value="1"/>
</dbReference>
<evidence type="ECO:0000313" key="4">
    <source>
        <dbReference type="Proteomes" id="UP000633219"/>
    </source>
</evidence>
<dbReference type="CDD" id="cd05233">
    <property type="entry name" value="SDR_c"/>
    <property type="match status" value="1"/>
</dbReference>
<reference evidence="3" key="1">
    <citation type="submission" date="2021-01" db="EMBL/GenBank/DDBJ databases">
        <title>Rhizobium sp. strain KVB221 16S ribosomal RNA gene Genome sequencing and assembly.</title>
        <authorList>
            <person name="Kang M."/>
        </authorList>
    </citation>
    <scope>NUCLEOTIDE SEQUENCE</scope>
    <source>
        <strain evidence="3">KVB221</strain>
    </source>
</reference>
<dbReference type="GO" id="GO:0016491">
    <property type="term" value="F:oxidoreductase activity"/>
    <property type="evidence" value="ECO:0007669"/>
    <property type="project" value="UniProtKB-KW"/>
</dbReference>
<dbReference type="Proteomes" id="UP000633219">
    <property type="component" value="Unassembled WGS sequence"/>
</dbReference>
<dbReference type="PROSITE" id="PS00061">
    <property type="entry name" value="ADH_SHORT"/>
    <property type="match status" value="1"/>
</dbReference>
<dbReference type="PRINTS" id="PR00080">
    <property type="entry name" value="SDRFAMILY"/>
</dbReference>
<evidence type="ECO:0000256" key="1">
    <source>
        <dbReference type="ARBA" id="ARBA00006484"/>
    </source>
</evidence>
<dbReference type="InterPro" id="IPR002347">
    <property type="entry name" value="SDR_fam"/>
</dbReference>
<dbReference type="RefSeq" id="WP_201660794.1">
    <property type="nucleotide sequence ID" value="NZ_JAEQNC010000009.1"/>
</dbReference>
<gene>
    <name evidence="3" type="ORF">JJB09_17220</name>
</gene>
<dbReference type="FunFam" id="3.40.50.720:FF:000084">
    <property type="entry name" value="Short-chain dehydrogenase reductase"/>
    <property type="match status" value="1"/>
</dbReference>
<proteinExistence type="inferred from homology"/>
<protein>
    <submittedName>
        <fullName evidence="3">SDR family oxidoreductase</fullName>
    </submittedName>
</protein>
<dbReference type="Gene3D" id="3.40.50.720">
    <property type="entry name" value="NAD(P)-binding Rossmann-like Domain"/>
    <property type="match status" value="1"/>
</dbReference>
<keyword evidence="2" id="KW-0560">Oxidoreductase</keyword>
<name>A0A936YS98_9HYPH</name>
<dbReference type="PANTHER" id="PTHR24321">
    <property type="entry name" value="DEHYDROGENASES, SHORT CHAIN"/>
    <property type="match status" value="1"/>
</dbReference>
<dbReference type="AlphaFoldDB" id="A0A936YS98"/>
<dbReference type="PANTHER" id="PTHR24321:SF15">
    <property type="entry name" value="OXIDOREDUCTASE UCPA"/>
    <property type="match status" value="1"/>
</dbReference>